<dbReference type="EMBL" id="CP009225">
    <property type="protein sequence ID" value="AKC63661.1"/>
    <property type="molecule type" value="Genomic_DNA"/>
</dbReference>
<proteinExistence type="predicted"/>
<gene>
    <name evidence="1" type="ORF">CLSPO_c29410</name>
    <name evidence="2" type="ORF">CRX47_05380</name>
</gene>
<evidence type="ECO:0000313" key="2">
    <source>
        <dbReference type="EMBL" id="PHG99307.1"/>
    </source>
</evidence>
<evidence type="ECO:0000313" key="4">
    <source>
        <dbReference type="Proteomes" id="UP000223854"/>
    </source>
</evidence>
<dbReference type="Proteomes" id="UP000223854">
    <property type="component" value="Unassembled WGS sequence"/>
</dbReference>
<accession>A0A7U4JQW6</accession>
<protein>
    <submittedName>
        <fullName evidence="1">Uncharacterized protein</fullName>
    </submittedName>
</protein>
<evidence type="ECO:0000313" key="3">
    <source>
        <dbReference type="Proteomes" id="UP000033052"/>
    </source>
</evidence>
<dbReference type="EMBL" id="PDLH01000007">
    <property type="protein sequence ID" value="PHG99307.1"/>
    <property type="molecule type" value="Genomic_DNA"/>
</dbReference>
<dbReference type="KEGG" id="cld:CLSPO_c29410"/>
<dbReference type="Proteomes" id="UP000033052">
    <property type="component" value="Chromosome"/>
</dbReference>
<keyword evidence="4" id="KW-1185">Reference proteome</keyword>
<name>A0A7U4JQW6_CLOSG</name>
<reference evidence="2 4" key="3">
    <citation type="submission" date="2017-09" db="EMBL/GenBank/DDBJ databases">
        <title>FDA dAtabase for Regulatory Grade micrObial Sequences (FDA-ARGOS): Supporting development and validation of Infectious Disease Dx tests.</title>
        <authorList>
            <person name="Kerrigan L."/>
            <person name="Long C."/>
            <person name="Tallon L.J."/>
            <person name="Sadzewicz L."/>
            <person name="Ott S."/>
            <person name="Zhao X."/>
            <person name="Nagaraj S."/>
            <person name="Vavikolanu K."/>
            <person name="Aluvathingal J."/>
            <person name="Nadendla S."/>
            <person name="Sichtig H."/>
        </authorList>
    </citation>
    <scope>NUCLEOTIDE SEQUENCE [LARGE SCALE GENOMIC DNA]</scope>
    <source>
        <strain evidence="2 4">FDAARGOS_423</strain>
    </source>
</reference>
<sequence length="39" mass="4585">MEVGESSMDSGGKFIYLEKILYMIIKLYSFSLEFNIKFI</sequence>
<reference evidence="1" key="1">
    <citation type="submission" date="2014-08" db="EMBL/GenBank/DDBJ databases">
        <authorList>
            <person name="Kubiak A."/>
            <person name="Poehlein A."/>
            <person name="Daniel R."/>
            <person name="Minton N.P."/>
        </authorList>
    </citation>
    <scope>NUCLEOTIDE SEQUENCE</scope>
    <source>
        <strain evidence="1">NCIMB 10696</strain>
    </source>
</reference>
<organism evidence="1 3">
    <name type="scientific">Clostridium sporogenes</name>
    <dbReference type="NCBI Taxonomy" id="1509"/>
    <lineage>
        <taxon>Bacteria</taxon>
        <taxon>Bacillati</taxon>
        <taxon>Bacillota</taxon>
        <taxon>Clostridia</taxon>
        <taxon>Eubacteriales</taxon>
        <taxon>Clostridiaceae</taxon>
        <taxon>Clostridium</taxon>
    </lineage>
</organism>
<dbReference type="AlphaFoldDB" id="A0A7U4JQW6"/>
<evidence type="ECO:0000313" key="1">
    <source>
        <dbReference type="EMBL" id="AKC63661.1"/>
    </source>
</evidence>
<reference evidence="1 3" key="2">
    <citation type="journal article" date="2015" name="PLoS ONE">
        <title>A universal mariner transposon system for forward genetic studies in the genus clostridium.</title>
        <authorList>
            <person name="Zhang Y."/>
            <person name="Grosse-Honebrink A."/>
            <person name="Minton N.P."/>
        </authorList>
    </citation>
    <scope>NUCLEOTIDE SEQUENCE [LARGE SCALE GENOMIC DNA]</scope>
    <source>
        <strain evidence="1 3">NCIMB 10696</strain>
    </source>
</reference>